<keyword evidence="7" id="KW-0614">Plasmid</keyword>
<dbReference type="InterPro" id="IPR002586">
    <property type="entry name" value="CobQ/CobB/MinD/ParA_Nub-bd_dom"/>
</dbReference>
<comment type="similarity">
    <text evidence="4">Belongs to the CobB/CobQ family. CobQ subfamily.</text>
</comment>
<feature type="active site" description="Nucleophile" evidence="4">
    <location>
        <position position="329"/>
    </location>
</feature>
<organism evidence="7 8">
    <name type="scientific">Peptoclostridium acidaminophilum DSM 3953</name>
    <dbReference type="NCBI Taxonomy" id="1286171"/>
    <lineage>
        <taxon>Bacteria</taxon>
        <taxon>Bacillati</taxon>
        <taxon>Bacillota</taxon>
        <taxon>Clostridia</taxon>
        <taxon>Peptostreptococcales</taxon>
        <taxon>Peptoclostridiaceae</taxon>
        <taxon>Peptoclostridium</taxon>
    </lineage>
</organism>
<dbReference type="NCBIfam" id="NF001989">
    <property type="entry name" value="PRK00784.1"/>
    <property type="match status" value="1"/>
</dbReference>
<dbReference type="InterPro" id="IPR047045">
    <property type="entry name" value="CobQ_N"/>
</dbReference>
<dbReference type="UniPathway" id="UPA00148"/>
<accession>W8U9R5</accession>
<dbReference type="InterPro" id="IPR029062">
    <property type="entry name" value="Class_I_gatase-like"/>
</dbReference>
<dbReference type="SUPFAM" id="SSF52540">
    <property type="entry name" value="P-loop containing nucleoside triphosphate hydrolases"/>
    <property type="match status" value="1"/>
</dbReference>
<dbReference type="NCBIfam" id="TIGR00313">
    <property type="entry name" value="cobQ"/>
    <property type="match status" value="1"/>
</dbReference>
<gene>
    <name evidence="4 7" type="primary">cobQ</name>
    <name evidence="7" type="ORF">EAL2_808p00840</name>
</gene>
<feature type="domain" description="CobB/CobQ-like glutamine amidotransferase" evidence="6">
    <location>
        <begin position="250"/>
        <end position="442"/>
    </location>
</feature>
<dbReference type="Gene3D" id="3.40.50.300">
    <property type="entry name" value="P-loop containing nucleotide triphosphate hydrolases"/>
    <property type="match status" value="1"/>
</dbReference>
<name>W8U9R5_PEPAC</name>
<dbReference type="Pfam" id="PF07685">
    <property type="entry name" value="GATase_3"/>
    <property type="match status" value="1"/>
</dbReference>
<evidence type="ECO:0000256" key="4">
    <source>
        <dbReference type="HAMAP-Rule" id="MF_00028"/>
    </source>
</evidence>
<sequence length="496" mass="54188">MAKSIMFQGTGSSVGKSIICAAMCRILHQDGFKTAPFKAQNMALNSFITRDGGEMGRAQVVQAEAAGIEPMVEMNPVLLKPTSHVGSQIIVNGRVHSNMKAGEYYERKAFLREAVMNSYSKLDSMFDVIVLEGAGSPAEINLRENDIVNMGMAEMSDSPVVLVGDIDKGGVFAAIYGTYMLLEPKERARIKGYIINKFRGDVELLKPGIDMFRERLDLPCLGVVPYMDINIDDEDSVSERLRIRSGGGLKIGVVRLPYMSNFTDFTPLEFESGVSVSYASVPDELRDSDLVIIPGSKNTIHDMKWVFNSGMDRAIYSLHRQGVPVIGICGGYQILGMEILDPDGVESSEPRINGLGLLDSVTVMQGEKRTIQSKGTISCERGMLEGLKGLQVEGYEIHMGSTSISEGEKQAIGLEDGMGDGAISADGSVFGTYLHGIFENDAFRGALLLNIRSIRGIEQEESELSYQQLKELEYDKLADGVRKSLDMQAVMNIIGL</sequence>
<dbReference type="InterPro" id="IPR033949">
    <property type="entry name" value="CobQ_GATase1"/>
</dbReference>
<evidence type="ECO:0000256" key="1">
    <source>
        <dbReference type="ARBA" id="ARBA00004953"/>
    </source>
</evidence>
<dbReference type="PATRIC" id="fig|1286171.3.peg.2262"/>
<protein>
    <recommendedName>
        <fullName evidence="4">Cobyric acid synthase</fullName>
    </recommendedName>
</protein>
<dbReference type="RefSeq" id="WP_025436505.1">
    <property type="nucleotide sequence ID" value="NZ_CP007453.1"/>
</dbReference>
<keyword evidence="3 4" id="KW-0315">Glutamine amidotransferase</keyword>
<evidence type="ECO:0000259" key="5">
    <source>
        <dbReference type="Pfam" id="PF01656"/>
    </source>
</evidence>
<dbReference type="PANTHER" id="PTHR21343:SF1">
    <property type="entry name" value="COBYRIC ACID SYNTHASE"/>
    <property type="match status" value="1"/>
</dbReference>
<evidence type="ECO:0000313" key="8">
    <source>
        <dbReference type="Proteomes" id="UP000019591"/>
    </source>
</evidence>
<dbReference type="GO" id="GO:0003824">
    <property type="term" value="F:catalytic activity"/>
    <property type="evidence" value="ECO:0007669"/>
    <property type="project" value="InterPro"/>
</dbReference>
<dbReference type="InterPro" id="IPR011698">
    <property type="entry name" value="GATase_3"/>
</dbReference>
<dbReference type="GO" id="GO:0009236">
    <property type="term" value="P:cobalamin biosynthetic process"/>
    <property type="evidence" value="ECO:0007669"/>
    <property type="project" value="UniProtKB-UniRule"/>
</dbReference>
<comment type="function">
    <text evidence="4">Catalyzes amidations at positions B, D, E, and G on adenosylcobyrinic A,C-diamide. NH(2) groups are provided by glutamine, and one molecule of ATP is hydrogenolyzed for each amidation.</text>
</comment>
<feature type="active site" evidence="4">
    <location>
        <position position="435"/>
    </location>
</feature>
<feature type="domain" description="CobQ/CobB/MinD/ParA nucleotide binding" evidence="5">
    <location>
        <begin position="5"/>
        <end position="228"/>
    </location>
</feature>
<dbReference type="HOGENOM" id="CLU_019250_2_2_9"/>
<dbReference type="Pfam" id="PF01656">
    <property type="entry name" value="CbiA"/>
    <property type="match status" value="1"/>
</dbReference>
<dbReference type="PANTHER" id="PTHR21343">
    <property type="entry name" value="DETHIOBIOTIN SYNTHETASE"/>
    <property type="match status" value="1"/>
</dbReference>
<dbReference type="PROSITE" id="PS51274">
    <property type="entry name" value="GATASE_COBBQ"/>
    <property type="match status" value="1"/>
</dbReference>
<dbReference type="AlphaFoldDB" id="W8U9R5"/>
<dbReference type="GO" id="GO:0015420">
    <property type="term" value="F:ABC-type vitamin B12 transporter activity"/>
    <property type="evidence" value="ECO:0007669"/>
    <property type="project" value="UniProtKB-UniRule"/>
</dbReference>
<dbReference type="SUPFAM" id="SSF52317">
    <property type="entry name" value="Class I glutamine amidotransferase-like"/>
    <property type="match status" value="1"/>
</dbReference>
<comment type="pathway">
    <text evidence="1 4">Cofactor biosynthesis; adenosylcobalamin biosynthesis.</text>
</comment>
<dbReference type="EMBL" id="CP007453">
    <property type="protein sequence ID" value="AHM57591.1"/>
    <property type="molecule type" value="Genomic_DNA"/>
</dbReference>
<keyword evidence="8" id="KW-1185">Reference proteome</keyword>
<dbReference type="InterPro" id="IPR004459">
    <property type="entry name" value="CobQ_synth"/>
</dbReference>
<evidence type="ECO:0000313" key="7">
    <source>
        <dbReference type="EMBL" id="AHM57591.1"/>
    </source>
</evidence>
<evidence type="ECO:0000256" key="3">
    <source>
        <dbReference type="ARBA" id="ARBA00022962"/>
    </source>
</evidence>
<dbReference type="HAMAP" id="MF_00028">
    <property type="entry name" value="CobQ"/>
    <property type="match status" value="1"/>
</dbReference>
<dbReference type="Proteomes" id="UP000019591">
    <property type="component" value="Plasmid EAL2_808p"/>
</dbReference>
<reference evidence="7 8" key="1">
    <citation type="journal article" date="2014" name="Genome Announc.">
        <title>Complete Genome Sequence of Amino Acid-Utilizing Eubacterium acidaminophilum al-2 (DSM 3953).</title>
        <authorList>
            <person name="Poehlein A."/>
            <person name="Andreesen J.R."/>
            <person name="Daniel R."/>
        </authorList>
    </citation>
    <scope>NUCLEOTIDE SEQUENCE [LARGE SCALE GENOMIC DNA]</scope>
    <source>
        <strain evidence="7 8">DSM 3953</strain>
        <plasmid evidence="8">Plasmid EAL2_808p</plasmid>
    </source>
</reference>
<dbReference type="KEGG" id="eac:EAL2_808p00840"/>
<evidence type="ECO:0000259" key="6">
    <source>
        <dbReference type="Pfam" id="PF07685"/>
    </source>
</evidence>
<proteinExistence type="inferred from homology"/>
<dbReference type="OrthoDB" id="9808302at2"/>
<keyword evidence="2 4" id="KW-0169">Cobalamin biosynthesis</keyword>
<dbReference type="Gene3D" id="3.40.50.880">
    <property type="match status" value="1"/>
</dbReference>
<evidence type="ECO:0000256" key="2">
    <source>
        <dbReference type="ARBA" id="ARBA00022573"/>
    </source>
</evidence>
<geneLocation type="plasmid" evidence="7 8">
    <name>EAL2_808p</name>
</geneLocation>
<dbReference type="eggNOG" id="COG1492">
    <property type="taxonomic scope" value="Bacteria"/>
</dbReference>
<dbReference type="InterPro" id="IPR027417">
    <property type="entry name" value="P-loop_NTPase"/>
</dbReference>
<dbReference type="CDD" id="cd01750">
    <property type="entry name" value="GATase1_CobQ"/>
    <property type="match status" value="1"/>
</dbReference>
<dbReference type="CDD" id="cd05389">
    <property type="entry name" value="CobQ_N"/>
    <property type="match status" value="1"/>
</dbReference>